<sequence>MNGLNSNWNLENDASLQNELELLLLQQQSNSDLILERGRELNINRSGSAPPTVDGALCTAGSLFKNPNFMPLDNRSSSSAISGNNGVLTEEEIRSLPAYLEYYYSHENLNPRLPPPLLSKEDWRVAQRVRAAGSGFRGVDDWRNKNLVDDDGKSSLFSMQPGLSVQKVENELMELRKAALRNLSRKNSYEYLHKASTDTTSTGMGVRTKSFADILQEGLGQPATSSGHLSRSASHDSIGEVLGSTGMSQEGLGQPLTSSGRLSRPASHDSLNAVLVAVGISQEGLGQQMTSSGRLSRPASHDSISAVLGSMRISSTHLAQIRNRAKSIEAMHTENAFTGFSSTQSLGLAFPNSSVSSLGSSLSRSRTPESHLVGMSTGPRLVNVGNGVCLDDKINSSASDTLNVSSSGINEIADIAASLSGLSILKGQDLTQNNIINSSIQTGMSNGQRENQHQQYFGKSTVEKLANGVIYADLTRDSESMRGLNISHSRLDGQVNLPTRASSFTNLQSQLNPSEYAIKEDRNIQHQGHNYPVMVISGRGHNGCSANHKPDMMINNRLAAGSVLNGTTGNRQSSESSNQTNYGLHHPLMDPHQILNMQKMSNYERNAAYISVSSSHGRYYGGGPHGREDLQPLEKAYLEALLLQQKRQYLSHFLHRSDSINDQYHGNPELDACAVPYQGNPMTNYVHSTISSRSPMFSNGQQSPIQSFLRNSEGVSTGSLHSETENNMEGRFESLLEAFKNNKTRSLELSDVLSHFTEFSSLKEAQNETNPILITKIRLPFPFLKLSLIPDIRSFFMEGLGQPVTSSGRLSRPASHDSISAVLGSMRISSTHLAQIRNRAKSIEAMHTENAFTGFSSTQSLGLAFPNSSVSSLGSSLSRSRTPESHLVGMSTGPRLVNVGNGVCLDDKINSSASDTLNVSSSGINEIADIAASLSGLSILKGQDLTQNNIINSSIQTGMSNGQRENQHQQYFGKSTVEKLANGVIYADLTRDSESMRGLNISHSRLDGQVNLPTRASSFTNLQSQLNPSEYAIKEDRNIQHQGHNYPVMVISGRGHNGCSANHKPDMMINNRLAAGSVLNGTTGNRQSSESSNQTNYGLHHPLMDPHQILNMQKMSNYERNAAYISVSSSQGRYYGGGPHGREDLQPLEKAYLEALLLQQKRQYLSHFLHGSDSINDQYHGNPELDACAVPYQGNPMTNYVHSTISSRSPMFSNGQQSPIQSFLRNSEGVSTGSLHSETENNMEGRFESLLEAFKNNKTRSLELSDVLSHFTEFSMDQYGSRFIQQKLGIATVEEKMKIFPEIIPHALSLMTDVFGNYVIQKFFEHGTESQQKELASQLIGQILPLSLQMYGCRVIQKALEVVDVELQTKMVVELDGSVLKCVRDQNGNHVIQKSIECVPQDRIQFIMSSFMGQVVTLSMHPYGCRVIQRVLEHCDDPKTQQMIMDEIMNSVCILAQDQYGNYVIQHVLQHGKQPERSAIILKLAGQIVKMSQQKFASNVVEKCLTFGGPEERKLLVSEMLGSTDENEPLQAMMKDQFGNYVVQKVLETCDDRSRELILSRIKVHLNALKRYTYAKHIVSRVEKLVSMEEKHIGLSSSHPC</sequence>
<evidence type="ECO:0000313" key="10">
    <source>
        <dbReference type="EMBL" id="CAI9773003.1"/>
    </source>
</evidence>
<evidence type="ECO:0000256" key="3">
    <source>
        <dbReference type="ARBA" id="ARBA00022737"/>
    </source>
</evidence>
<dbReference type="InterPro" id="IPR011989">
    <property type="entry name" value="ARM-like"/>
</dbReference>
<dbReference type="SMART" id="SM00025">
    <property type="entry name" value="Pumilio"/>
    <property type="match status" value="8"/>
</dbReference>
<evidence type="ECO:0000259" key="9">
    <source>
        <dbReference type="PROSITE" id="PS50303"/>
    </source>
</evidence>
<evidence type="ECO:0000313" key="11">
    <source>
        <dbReference type="Proteomes" id="UP000834106"/>
    </source>
</evidence>
<evidence type="ECO:0000256" key="1">
    <source>
        <dbReference type="ARBA" id="ARBA00004496"/>
    </source>
</evidence>
<evidence type="ECO:0000256" key="4">
    <source>
        <dbReference type="ARBA" id="ARBA00022845"/>
    </source>
</evidence>
<comment type="subcellular location">
    <subcellularLocation>
        <location evidence="1">Cytoplasm</location>
    </subcellularLocation>
</comment>
<dbReference type="PANTHER" id="PTHR12537:SF12">
    <property type="entry name" value="MATERNAL PROTEIN PUMILIO"/>
    <property type="match status" value="1"/>
</dbReference>
<accession>A0AAD1ZNM2</accession>
<evidence type="ECO:0000256" key="6">
    <source>
        <dbReference type="ARBA" id="ARBA00055193"/>
    </source>
</evidence>
<dbReference type="SUPFAM" id="SSF48371">
    <property type="entry name" value="ARM repeat"/>
    <property type="match status" value="1"/>
</dbReference>
<evidence type="ECO:0000256" key="8">
    <source>
        <dbReference type="SAM" id="MobiDB-lite"/>
    </source>
</evidence>
<organism evidence="10 11">
    <name type="scientific">Fraxinus pennsylvanica</name>
    <dbReference type="NCBI Taxonomy" id="56036"/>
    <lineage>
        <taxon>Eukaryota</taxon>
        <taxon>Viridiplantae</taxon>
        <taxon>Streptophyta</taxon>
        <taxon>Embryophyta</taxon>
        <taxon>Tracheophyta</taxon>
        <taxon>Spermatophyta</taxon>
        <taxon>Magnoliopsida</taxon>
        <taxon>eudicotyledons</taxon>
        <taxon>Gunneridae</taxon>
        <taxon>Pentapetalae</taxon>
        <taxon>asterids</taxon>
        <taxon>lamiids</taxon>
        <taxon>Lamiales</taxon>
        <taxon>Oleaceae</taxon>
        <taxon>Oleeae</taxon>
        <taxon>Fraxinus</taxon>
    </lineage>
</organism>
<keyword evidence="11" id="KW-1185">Reference proteome</keyword>
<feature type="domain" description="PUM-HD" evidence="9">
    <location>
        <begin position="1246"/>
        <end position="1586"/>
    </location>
</feature>
<dbReference type="PANTHER" id="PTHR12537">
    <property type="entry name" value="RNA BINDING PROTEIN PUMILIO-RELATED"/>
    <property type="match status" value="1"/>
</dbReference>
<dbReference type="GO" id="GO:0005737">
    <property type="term" value="C:cytoplasm"/>
    <property type="evidence" value="ECO:0007669"/>
    <property type="project" value="UniProtKB-SubCell"/>
</dbReference>
<feature type="compositionally biased region" description="Polar residues" evidence="8">
    <location>
        <begin position="222"/>
        <end position="232"/>
    </location>
</feature>
<dbReference type="PROSITE" id="PS50302">
    <property type="entry name" value="PUM"/>
    <property type="match status" value="6"/>
</dbReference>
<dbReference type="InterPro" id="IPR012940">
    <property type="entry name" value="NABP"/>
</dbReference>
<feature type="repeat" description="Pumilio" evidence="7">
    <location>
        <begin position="1410"/>
        <end position="1446"/>
    </location>
</feature>
<evidence type="ECO:0000256" key="7">
    <source>
        <dbReference type="PROSITE-ProRule" id="PRU00317"/>
    </source>
</evidence>
<dbReference type="CDD" id="cd07920">
    <property type="entry name" value="Pumilio"/>
    <property type="match status" value="1"/>
</dbReference>
<feature type="repeat" description="Pumilio" evidence="7">
    <location>
        <begin position="1266"/>
        <end position="1301"/>
    </location>
</feature>
<dbReference type="FunFam" id="1.25.10.10:FF:000004">
    <property type="entry name" value="Pumilio homolog 1 isoform 2"/>
    <property type="match status" value="1"/>
</dbReference>
<dbReference type="InterPro" id="IPR033133">
    <property type="entry name" value="PUM-HD"/>
</dbReference>
<keyword evidence="3" id="KW-0677">Repeat</keyword>
<dbReference type="Pfam" id="PF00806">
    <property type="entry name" value="PUF"/>
    <property type="match status" value="8"/>
</dbReference>
<dbReference type="GO" id="GO:0003729">
    <property type="term" value="F:mRNA binding"/>
    <property type="evidence" value="ECO:0007669"/>
    <property type="project" value="TreeGrafter"/>
</dbReference>
<dbReference type="InterPro" id="IPR016024">
    <property type="entry name" value="ARM-type_fold"/>
</dbReference>
<gene>
    <name evidence="10" type="ORF">FPE_LOCUS20433</name>
</gene>
<dbReference type="Gene3D" id="1.25.10.10">
    <property type="entry name" value="Leucine-rich Repeat Variant"/>
    <property type="match status" value="1"/>
</dbReference>
<evidence type="ECO:0000256" key="5">
    <source>
        <dbReference type="ARBA" id="ARBA00022884"/>
    </source>
</evidence>
<dbReference type="Proteomes" id="UP000834106">
    <property type="component" value="Chromosome 12"/>
</dbReference>
<protein>
    <recommendedName>
        <fullName evidence="9">PUM-HD domain-containing protein</fullName>
    </recommendedName>
</protein>
<keyword evidence="5" id="KW-0694">RNA-binding</keyword>
<feature type="repeat" description="Pumilio" evidence="7">
    <location>
        <begin position="1302"/>
        <end position="1337"/>
    </location>
</feature>
<dbReference type="InterPro" id="IPR001313">
    <property type="entry name" value="Pumilio_RNA-bd_rpt"/>
</dbReference>
<comment type="function">
    <text evidence="6">Sequence-specific RNA-binding protein that regulates translation and mRNA stability by binding the 3'-UTR of target mRNAs. Binds the APUM-binding elements (APBEs) in the 3'-UTR mRNA sequence of CLV1, PNH, WUS and FAS2.</text>
</comment>
<reference evidence="10" key="1">
    <citation type="submission" date="2023-05" db="EMBL/GenBank/DDBJ databases">
        <authorList>
            <person name="Huff M."/>
        </authorList>
    </citation>
    <scope>NUCLEOTIDE SEQUENCE</scope>
</reference>
<dbReference type="GO" id="GO:0006417">
    <property type="term" value="P:regulation of translation"/>
    <property type="evidence" value="ECO:0007669"/>
    <property type="project" value="UniProtKB-KW"/>
</dbReference>
<feature type="repeat" description="Pumilio" evidence="7">
    <location>
        <begin position="1338"/>
        <end position="1374"/>
    </location>
</feature>
<feature type="repeat" description="Pumilio" evidence="7">
    <location>
        <begin position="1447"/>
        <end position="1483"/>
    </location>
</feature>
<keyword evidence="4" id="KW-0810">Translation regulation</keyword>
<feature type="region of interest" description="Disordered" evidence="8">
    <location>
        <begin position="220"/>
        <end position="265"/>
    </location>
</feature>
<keyword evidence="2" id="KW-0963">Cytoplasm</keyword>
<proteinExistence type="predicted"/>
<feature type="repeat" description="Pumilio" evidence="7">
    <location>
        <begin position="1519"/>
        <end position="1560"/>
    </location>
</feature>
<dbReference type="InterPro" id="IPR033712">
    <property type="entry name" value="Pumilio_RNA-bd"/>
</dbReference>
<evidence type="ECO:0000256" key="2">
    <source>
        <dbReference type="ARBA" id="ARBA00022490"/>
    </source>
</evidence>
<dbReference type="PROSITE" id="PS50303">
    <property type="entry name" value="PUM_HD"/>
    <property type="match status" value="1"/>
</dbReference>
<dbReference type="EMBL" id="OU503047">
    <property type="protein sequence ID" value="CAI9773003.1"/>
    <property type="molecule type" value="Genomic_DNA"/>
</dbReference>
<dbReference type="Pfam" id="PF07990">
    <property type="entry name" value="NABP"/>
    <property type="match status" value="2"/>
</dbReference>
<name>A0AAD1ZNM2_9LAMI</name>